<protein>
    <submittedName>
        <fullName evidence="2">Uncharacterized protein</fullName>
    </submittedName>
</protein>
<feature type="compositionally biased region" description="Basic and acidic residues" evidence="1">
    <location>
        <begin position="161"/>
        <end position="196"/>
    </location>
</feature>
<organism evidence="2 3">
    <name type="scientific">Iphiclides podalirius</name>
    <name type="common">scarce swallowtail</name>
    <dbReference type="NCBI Taxonomy" id="110791"/>
    <lineage>
        <taxon>Eukaryota</taxon>
        <taxon>Metazoa</taxon>
        <taxon>Ecdysozoa</taxon>
        <taxon>Arthropoda</taxon>
        <taxon>Hexapoda</taxon>
        <taxon>Insecta</taxon>
        <taxon>Pterygota</taxon>
        <taxon>Neoptera</taxon>
        <taxon>Endopterygota</taxon>
        <taxon>Lepidoptera</taxon>
        <taxon>Glossata</taxon>
        <taxon>Ditrysia</taxon>
        <taxon>Papilionoidea</taxon>
        <taxon>Papilionidae</taxon>
        <taxon>Papilioninae</taxon>
        <taxon>Iphiclides</taxon>
    </lineage>
</organism>
<name>A0ABN8IP15_9NEOP</name>
<keyword evidence="3" id="KW-1185">Reference proteome</keyword>
<evidence type="ECO:0000256" key="1">
    <source>
        <dbReference type="SAM" id="MobiDB-lite"/>
    </source>
</evidence>
<feature type="non-terminal residue" evidence="2">
    <location>
        <position position="196"/>
    </location>
</feature>
<sequence length="196" mass="21816">MSAPEHSGYQRTFRIAGLANEIFGLRPAAPRPCRTRAVPHKPVPLACRDVIVNEDRPPRIRAYNPLNPRTPRARHVFLRIGCDISALRFKQSEVVLGAVFRKSPKFRRLINPNKDDPRHIYDGAAGSRSSGANASLTVQFCHGEFAECADRGDLAPPGDPLGERDVKGIRRPIADPKGYRHDEPKNGTETLLIRDL</sequence>
<feature type="region of interest" description="Disordered" evidence="1">
    <location>
        <begin position="152"/>
        <end position="196"/>
    </location>
</feature>
<reference evidence="2" key="1">
    <citation type="submission" date="2022-03" db="EMBL/GenBank/DDBJ databases">
        <authorList>
            <person name="Martin H S."/>
        </authorList>
    </citation>
    <scope>NUCLEOTIDE SEQUENCE</scope>
</reference>
<proteinExistence type="predicted"/>
<evidence type="ECO:0000313" key="2">
    <source>
        <dbReference type="EMBL" id="CAH2062758.1"/>
    </source>
</evidence>
<gene>
    <name evidence="2" type="ORF">IPOD504_LOCUS12159</name>
</gene>
<dbReference type="Proteomes" id="UP000837857">
    <property type="component" value="Chromosome 3"/>
</dbReference>
<dbReference type="EMBL" id="OW152815">
    <property type="protein sequence ID" value="CAH2062758.1"/>
    <property type="molecule type" value="Genomic_DNA"/>
</dbReference>
<accession>A0ABN8IP15</accession>
<evidence type="ECO:0000313" key="3">
    <source>
        <dbReference type="Proteomes" id="UP000837857"/>
    </source>
</evidence>